<protein>
    <submittedName>
        <fullName evidence="2">Uncharacterized protein</fullName>
    </submittedName>
</protein>
<evidence type="ECO:0000313" key="2">
    <source>
        <dbReference type="EMBL" id="REJ25554.1"/>
    </source>
</evidence>
<comment type="caution">
    <text evidence="2">The sequence shown here is derived from an EMBL/GenBank/DDBJ whole genome shotgun (WGS) entry which is preliminary data.</text>
</comment>
<evidence type="ECO:0000256" key="1">
    <source>
        <dbReference type="SAM" id="MobiDB-lite"/>
    </source>
</evidence>
<feature type="region of interest" description="Disordered" evidence="1">
    <location>
        <begin position="1"/>
        <end position="60"/>
    </location>
</feature>
<proteinExistence type="predicted"/>
<accession>A0A3E0JZA1</accession>
<sequence>MLTMDLRHAFHGSRQGGPIPSREKRELRDHSLPPQPPLRNDHGKMKVDDSNRVLPTCPAF</sequence>
<gene>
    <name evidence="2" type="ORF">C6P37_14585</name>
</gene>
<evidence type="ECO:0000313" key="3">
    <source>
        <dbReference type="Proteomes" id="UP000257014"/>
    </source>
</evidence>
<dbReference type="EMBL" id="QEWE01000031">
    <property type="protein sequence ID" value="REJ25554.1"/>
    <property type="molecule type" value="Genomic_DNA"/>
</dbReference>
<organism evidence="2 3">
    <name type="scientific">Caldibacillus debilis</name>
    <dbReference type="NCBI Taxonomy" id="301148"/>
    <lineage>
        <taxon>Bacteria</taxon>
        <taxon>Bacillati</taxon>
        <taxon>Bacillota</taxon>
        <taxon>Bacilli</taxon>
        <taxon>Bacillales</taxon>
        <taxon>Bacillaceae</taxon>
        <taxon>Caldibacillus</taxon>
    </lineage>
</organism>
<name>A0A3E0JZA1_9BACI</name>
<reference evidence="2 3" key="1">
    <citation type="submission" date="2018-03" db="EMBL/GenBank/DDBJ databases">
        <authorList>
            <person name="Keele B.F."/>
        </authorList>
    </citation>
    <scope>NUCLEOTIDE SEQUENCE [LARGE SCALE GENOMIC DNA]</scope>
    <source>
        <strain evidence="2">ZCTH4_d</strain>
    </source>
</reference>
<feature type="compositionally biased region" description="Basic and acidic residues" evidence="1">
    <location>
        <begin position="21"/>
        <end position="31"/>
    </location>
</feature>
<dbReference type="AlphaFoldDB" id="A0A3E0JZA1"/>
<feature type="compositionally biased region" description="Basic and acidic residues" evidence="1">
    <location>
        <begin position="39"/>
        <end position="51"/>
    </location>
</feature>
<dbReference type="Proteomes" id="UP000257014">
    <property type="component" value="Unassembled WGS sequence"/>
</dbReference>